<accession>A0ABS6TSZ9</accession>
<keyword evidence="2" id="KW-1185">Reference proteome</keyword>
<protein>
    <submittedName>
        <fullName evidence="1">Uncharacterized protein</fullName>
    </submittedName>
</protein>
<dbReference type="RefSeq" id="WP_228870008.1">
    <property type="nucleotide sequence ID" value="NZ_JAHUVW010000001.1"/>
</dbReference>
<sequence length="81" mass="8754">MGYAQYDIVRNGQTITAGYAVPTTCEEPDCATDIDRGLAHLCGEMPGGDEHGCGGYFCGEHLYGFDPSRCKRCLDTTEGVR</sequence>
<dbReference type="EMBL" id="JAHUVW010000001">
    <property type="protein sequence ID" value="MBV7671402.1"/>
    <property type="molecule type" value="Genomic_DNA"/>
</dbReference>
<proteinExistence type="predicted"/>
<organism evidence="1 2">
    <name type="scientific">Streptomyces halstedii</name>
    <dbReference type="NCBI Taxonomy" id="1944"/>
    <lineage>
        <taxon>Bacteria</taxon>
        <taxon>Bacillati</taxon>
        <taxon>Actinomycetota</taxon>
        <taxon>Actinomycetes</taxon>
        <taxon>Kitasatosporales</taxon>
        <taxon>Streptomycetaceae</taxon>
        <taxon>Streptomyces</taxon>
    </lineage>
</organism>
<gene>
    <name evidence="1" type="ORF">STHAL_18290</name>
</gene>
<dbReference type="Proteomes" id="UP000735541">
    <property type="component" value="Unassembled WGS sequence"/>
</dbReference>
<evidence type="ECO:0000313" key="2">
    <source>
        <dbReference type="Proteomes" id="UP000735541"/>
    </source>
</evidence>
<name>A0ABS6TSZ9_STRHA</name>
<evidence type="ECO:0000313" key="1">
    <source>
        <dbReference type="EMBL" id="MBV7671402.1"/>
    </source>
</evidence>
<reference evidence="1 2" key="1">
    <citation type="submission" date="2021-07" db="EMBL/GenBank/DDBJ databases">
        <title>Sequencing Streptomyces halstedii LGO-A4 genome an citrus endophytic actinomycete.</title>
        <authorList>
            <person name="Samborskyy M."/>
            <person name="Scott N."/>
            <person name="Deglau R."/>
            <person name="Dickens S."/>
            <person name="Oliveira L.G."/>
        </authorList>
    </citation>
    <scope>NUCLEOTIDE SEQUENCE [LARGE SCALE GENOMIC DNA]</scope>
    <source>
        <strain evidence="1 2">LGO-A4</strain>
    </source>
</reference>
<comment type="caution">
    <text evidence="1">The sequence shown here is derived from an EMBL/GenBank/DDBJ whole genome shotgun (WGS) entry which is preliminary data.</text>
</comment>